<keyword evidence="9" id="KW-1185">Reference proteome</keyword>
<dbReference type="Gene3D" id="2.60.40.10">
    <property type="entry name" value="Immunoglobulins"/>
    <property type="match status" value="2"/>
</dbReference>
<proteinExistence type="predicted"/>
<dbReference type="FunFam" id="2.60.40.10:FF:000049">
    <property type="entry name" value="Leukocyte immunoglobulin-like receptor subfamily B member 1"/>
    <property type="match status" value="2"/>
</dbReference>
<feature type="domain" description="Immunoglobulin subtype 2" evidence="6">
    <location>
        <begin position="40"/>
        <end position="96"/>
    </location>
</feature>
<dbReference type="InterPro" id="IPR003599">
    <property type="entry name" value="Ig_sub"/>
</dbReference>
<keyword evidence="2" id="KW-1015">Disulfide bond</keyword>
<comment type="caution">
    <text evidence="8">The sequence shown here is derived from an EMBL/GenBank/DDBJ whole genome shotgun (WGS) entry which is preliminary data.</text>
</comment>
<keyword evidence="1 5" id="KW-0732">Signal</keyword>
<evidence type="ECO:0000313" key="9">
    <source>
        <dbReference type="Proteomes" id="UP000527355"/>
    </source>
</evidence>
<dbReference type="Proteomes" id="UP000527355">
    <property type="component" value="Unassembled WGS sequence"/>
</dbReference>
<reference evidence="8 9" key="1">
    <citation type="journal article" date="2020" name="Nature">
        <title>Six reference-quality genomes reveal evolution of bat adaptations.</title>
        <authorList>
            <person name="Jebb D."/>
            <person name="Huang Z."/>
            <person name="Pippel M."/>
            <person name="Hughes G.M."/>
            <person name="Lavrichenko K."/>
            <person name="Devanna P."/>
            <person name="Winkler S."/>
            <person name="Jermiin L.S."/>
            <person name="Skirmuntt E.C."/>
            <person name="Katzourakis A."/>
            <person name="Burkitt-Gray L."/>
            <person name="Ray D.A."/>
            <person name="Sullivan K.A.M."/>
            <person name="Roscito J.G."/>
            <person name="Kirilenko B.M."/>
            <person name="Davalos L.M."/>
            <person name="Corthals A.P."/>
            <person name="Power M.L."/>
            <person name="Jones G."/>
            <person name="Ransome R.D."/>
            <person name="Dechmann D.K.N."/>
            <person name="Locatelli A.G."/>
            <person name="Puechmaille S.J."/>
            <person name="Fedrigo O."/>
            <person name="Jarvis E.D."/>
            <person name="Hiller M."/>
            <person name="Vernes S.C."/>
            <person name="Myers E.W."/>
            <person name="Teeling E.C."/>
        </authorList>
    </citation>
    <scope>NUCLEOTIDE SEQUENCE [LARGE SCALE GENOMIC DNA]</scope>
    <source>
        <strain evidence="8">MMyoMyo1</strain>
        <tissue evidence="8">Flight muscle</tissue>
    </source>
</reference>
<evidence type="ECO:0000313" key="8">
    <source>
        <dbReference type="EMBL" id="KAF6269497.1"/>
    </source>
</evidence>
<evidence type="ECO:0000259" key="7">
    <source>
        <dbReference type="SMART" id="SM00409"/>
    </source>
</evidence>
<dbReference type="AlphaFoldDB" id="A0A7J7R0H5"/>
<protein>
    <submittedName>
        <fullName evidence="8">Glycoprotein VI platelet</fullName>
    </submittedName>
</protein>
<feature type="compositionally biased region" description="Low complexity" evidence="4">
    <location>
        <begin position="204"/>
        <end position="215"/>
    </location>
</feature>
<feature type="domain" description="Immunoglobulin" evidence="7">
    <location>
        <begin position="120"/>
        <end position="204"/>
    </location>
</feature>
<organism evidence="8 9">
    <name type="scientific">Myotis myotis</name>
    <name type="common">Greater mouse-eared bat</name>
    <name type="synonym">Vespertilio myotis</name>
    <dbReference type="NCBI Taxonomy" id="51298"/>
    <lineage>
        <taxon>Eukaryota</taxon>
        <taxon>Metazoa</taxon>
        <taxon>Chordata</taxon>
        <taxon>Craniata</taxon>
        <taxon>Vertebrata</taxon>
        <taxon>Euteleostomi</taxon>
        <taxon>Mammalia</taxon>
        <taxon>Eutheria</taxon>
        <taxon>Laurasiatheria</taxon>
        <taxon>Chiroptera</taxon>
        <taxon>Yangochiroptera</taxon>
        <taxon>Vespertilionidae</taxon>
        <taxon>Myotis</taxon>
    </lineage>
</organism>
<dbReference type="PANTHER" id="PTHR11738">
    <property type="entry name" value="MHC CLASS I NK CELL RECEPTOR"/>
    <property type="match status" value="1"/>
</dbReference>
<feature type="compositionally biased region" description="Polar residues" evidence="4">
    <location>
        <begin position="216"/>
        <end position="241"/>
    </location>
</feature>
<feature type="signal peptide" evidence="5">
    <location>
        <begin position="1"/>
        <end position="21"/>
    </location>
</feature>
<accession>A0A7J7R0H5</accession>
<feature type="domain" description="Immunoglobulin" evidence="7">
    <location>
        <begin position="34"/>
        <end position="109"/>
    </location>
</feature>
<dbReference type="SMART" id="SM00408">
    <property type="entry name" value="IGc2"/>
    <property type="match status" value="2"/>
</dbReference>
<feature type="region of interest" description="Disordered" evidence="4">
    <location>
        <begin position="289"/>
        <end position="329"/>
    </location>
</feature>
<evidence type="ECO:0000256" key="1">
    <source>
        <dbReference type="ARBA" id="ARBA00022729"/>
    </source>
</evidence>
<dbReference type="InterPro" id="IPR003598">
    <property type="entry name" value="Ig_sub2"/>
</dbReference>
<dbReference type="SUPFAM" id="SSF48726">
    <property type="entry name" value="Immunoglobulin"/>
    <property type="match status" value="2"/>
</dbReference>
<dbReference type="GO" id="GO:0005886">
    <property type="term" value="C:plasma membrane"/>
    <property type="evidence" value="ECO:0007669"/>
    <property type="project" value="TreeGrafter"/>
</dbReference>
<evidence type="ECO:0000256" key="4">
    <source>
        <dbReference type="SAM" id="MobiDB-lite"/>
    </source>
</evidence>
<dbReference type="InterPro" id="IPR013783">
    <property type="entry name" value="Ig-like_fold"/>
</dbReference>
<dbReference type="VEuPathDB" id="HostDB:GeneID_118655167"/>
<evidence type="ECO:0000256" key="5">
    <source>
        <dbReference type="SAM" id="SignalP"/>
    </source>
</evidence>
<feature type="region of interest" description="Disordered" evidence="4">
    <location>
        <begin position="203"/>
        <end position="241"/>
    </location>
</feature>
<dbReference type="GO" id="GO:0002764">
    <property type="term" value="P:immune response-regulating signaling pathway"/>
    <property type="evidence" value="ECO:0007669"/>
    <property type="project" value="TreeGrafter"/>
</dbReference>
<keyword evidence="3" id="KW-0393">Immunoglobulin domain</keyword>
<gene>
    <name evidence="8" type="ORF">mMyoMyo1_005840</name>
</gene>
<feature type="chain" id="PRO_5029517994" evidence="5">
    <location>
        <begin position="22"/>
        <end position="329"/>
    </location>
</feature>
<feature type="domain" description="Immunoglobulin subtype 2" evidence="6">
    <location>
        <begin position="126"/>
        <end position="188"/>
    </location>
</feature>
<evidence type="ECO:0000256" key="2">
    <source>
        <dbReference type="ARBA" id="ARBA00023157"/>
    </source>
</evidence>
<dbReference type="SMART" id="SM00409">
    <property type="entry name" value="IG"/>
    <property type="match status" value="2"/>
</dbReference>
<name>A0A7J7R0H5_MYOMY</name>
<dbReference type="EMBL" id="JABWUV010000042">
    <property type="protein sequence ID" value="KAF6269497.1"/>
    <property type="molecule type" value="Genomic_DNA"/>
</dbReference>
<sequence length="329" mass="35559">MSPSRSALFCLGLCLRQVIQAQDGPLPKPTLRALPSPLVPLGTPVTVRCQGPPGVDLYRLEELRSGKYMNVASLSIPAMEHTSAGPYRCSYQNGSRWSLPSEQLELVATGIYEKPTLSAQPGPEVSLGGDVTLQCRSKYGFDKYALYKKGDTGPYKGPERWDRANFPIITVTAAHSGTYRCYGFSSSNPYLWSAPSDPLELVVTGTSGTPSQSPTEAPSSTTQLSRDTTIFSKRPGSTTGLAHQDYTKGNLVRICLGAAILLLLAGILVEDWRSRKKFPLHWVPAVHRPLPPLPRAQKSQSGQGGGRLVGHPQGLPPSEPQDVVVPKRS</sequence>
<evidence type="ECO:0000256" key="3">
    <source>
        <dbReference type="ARBA" id="ARBA00023319"/>
    </source>
</evidence>
<dbReference type="InterPro" id="IPR050412">
    <property type="entry name" value="Ig-like_Receptors_ImmuneReg"/>
</dbReference>
<dbReference type="InterPro" id="IPR036179">
    <property type="entry name" value="Ig-like_dom_sf"/>
</dbReference>
<evidence type="ECO:0000259" key="6">
    <source>
        <dbReference type="SMART" id="SM00408"/>
    </source>
</evidence>
<dbReference type="Pfam" id="PF13895">
    <property type="entry name" value="Ig_2"/>
    <property type="match status" value="1"/>
</dbReference>
<dbReference type="PANTHER" id="PTHR11738:SF185">
    <property type="entry name" value="PLATELET GLYCOPROTEIN VI"/>
    <property type="match status" value="1"/>
</dbReference>